<dbReference type="InterPro" id="IPR046139">
    <property type="entry name" value="DUF6141"/>
</dbReference>
<dbReference type="RefSeq" id="WP_091709705.1">
    <property type="nucleotide sequence ID" value="NZ_FNCA01000004.1"/>
</dbReference>
<organism evidence="2 3">
    <name type="scientific">Methanolobus vulcani</name>
    <dbReference type="NCBI Taxonomy" id="38026"/>
    <lineage>
        <taxon>Archaea</taxon>
        <taxon>Methanobacteriati</taxon>
        <taxon>Methanobacteriota</taxon>
        <taxon>Stenosarchaea group</taxon>
        <taxon>Methanomicrobia</taxon>
        <taxon>Methanosarcinales</taxon>
        <taxon>Methanosarcinaceae</taxon>
        <taxon>Methanolobus</taxon>
    </lineage>
</organism>
<proteinExistence type="predicted"/>
<keyword evidence="1" id="KW-1133">Transmembrane helix</keyword>
<feature type="transmembrane region" description="Helical" evidence="1">
    <location>
        <begin position="21"/>
        <end position="39"/>
    </location>
</feature>
<dbReference type="EMBL" id="FNCA01000004">
    <property type="protein sequence ID" value="SDF79240.1"/>
    <property type="molecule type" value="Genomic_DNA"/>
</dbReference>
<dbReference type="AlphaFoldDB" id="A0A7Z7FCM0"/>
<keyword evidence="1" id="KW-0472">Membrane</keyword>
<dbReference type="OrthoDB" id="132173at2157"/>
<sequence length="175" mass="20042">MTYDGSADSVIFREVQKFRQIWLMALLLVTTGITWYGAIDQLLYGRPFGSNPVSDKGMVAILIGMGIIFPLFMLSIRLVFVVRNSGLYVKFFPLHLSFKHYPFKDIISAEVVRYRPLRDYGGWGIRYGRNSKAYSVKGNKGLMLEFKNGKHLMLGSQQPDVLKMSIEQGRNRNSY</sequence>
<protein>
    <submittedName>
        <fullName evidence="2">Uncharacterized protein</fullName>
    </submittedName>
</protein>
<dbReference type="Proteomes" id="UP000199259">
    <property type="component" value="Unassembled WGS sequence"/>
</dbReference>
<evidence type="ECO:0000256" key="1">
    <source>
        <dbReference type="SAM" id="Phobius"/>
    </source>
</evidence>
<evidence type="ECO:0000313" key="3">
    <source>
        <dbReference type="Proteomes" id="UP000199259"/>
    </source>
</evidence>
<feature type="transmembrane region" description="Helical" evidence="1">
    <location>
        <begin position="59"/>
        <end position="80"/>
    </location>
</feature>
<reference evidence="2 3" key="1">
    <citation type="submission" date="2016-10" db="EMBL/GenBank/DDBJ databases">
        <authorList>
            <person name="Varghese N."/>
            <person name="Submissions S."/>
        </authorList>
    </citation>
    <scope>NUCLEOTIDE SEQUENCE [LARGE SCALE GENOMIC DNA]</scope>
    <source>
        <strain evidence="2 3">PL 12/M</strain>
    </source>
</reference>
<dbReference type="Pfam" id="PF19638">
    <property type="entry name" value="DUF6141"/>
    <property type="match status" value="1"/>
</dbReference>
<keyword evidence="1" id="KW-0812">Transmembrane</keyword>
<name>A0A7Z7FCM0_9EURY</name>
<accession>A0A7Z7FCM0</accession>
<keyword evidence="3" id="KW-1185">Reference proteome</keyword>
<gene>
    <name evidence="2" type="ORF">SAMN04488589_1336</name>
</gene>
<evidence type="ECO:0000313" key="2">
    <source>
        <dbReference type="EMBL" id="SDF79240.1"/>
    </source>
</evidence>
<comment type="caution">
    <text evidence="2">The sequence shown here is derived from an EMBL/GenBank/DDBJ whole genome shotgun (WGS) entry which is preliminary data.</text>
</comment>